<evidence type="ECO:0000256" key="2">
    <source>
        <dbReference type="ARBA" id="ARBA00022898"/>
    </source>
</evidence>
<organism evidence="7 8">
    <name type="scientific">Alcanivorax quisquiliarum</name>
    <dbReference type="NCBI Taxonomy" id="2933565"/>
    <lineage>
        <taxon>Bacteria</taxon>
        <taxon>Pseudomonadati</taxon>
        <taxon>Pseudomonadota</taxon>
        <taxon>Gammaproteobacteria</taxon>
        <taxon>Oceanospirillales</taxon>
        <taxon>Alcanivoracaceae</taxon>
        <taxon>Alcanivorax</taxon>
    </lineage>
</organism>
<gene>
    <name evidence="7" type="ORF">MU846_04735</name>
</gene>
<dbReference type="Pfam" id="PF00155">
    <property type="entry name" value="Aminotran_1_2"/>
    <property type="match status" value="1"/>
</dbReference>
<dbReference type="PANTHER" id="PTHR46577">
    <property type="entry name" value="HTH-TYPE TRANSCRIPTIONAL REGULATORY PROTEIN GABR"/>
    <property type="match status" value="1"/>
</dbReference>
<evidence type="ECO:0000256" key="1">
    <source>
        <dbReference type="ARBA" id="ARBA00005384"/>
    </source>
</evidence>
<dbReference type="Gene3D" id="1.10.10.10">
    <property type="entry name" value="Winged helix-like DNA-binding domain superfamily/Winged helix DNA-binding domain"/>
    <property type="match status" value="1"/>
</dbReference>
<reference evidence="7" key="1">
    <citation type="submission" date="2022-04" db="EMBL/GenBank/DDBJ databases">
        <title>Alcanivorax sp. CY1518 draft genome sequence.</title>
        <authorList>
            <person name="Zhao G."/>
            <person name="An M."/>
        </authorList>
    </citation>
    <scope>NUCLEOTIDE SEQUENCE</scope>
    <source>
        <strain evidence="7">CY1518</strain>
    </source>
</reference>
<proteinExistence type="inferred from homology"/>
<protein>
    <submittedName>
        <fullName evidence="7">PLP-dependent aminotransferase family protein</fullName>
    </submittedName>
</protein>
<dbReference type="InterPro" id="IPR004839">
    <property type="entry name" value="Aminotransferase_I/II_large"/>
</dbReference>
<keyword evidence="5" id="KW-0804">Transcription</keyword>
<evidence type="ECO:0000256" key="5">
    <source>
        <dbReference type="ARBA" id="ARBA00023163"/>
    </source>
</evidence>
<dbReference type="Pfam" id="PF00392">
    <property type="entry name" value="GntR"/>
    <property type="match status" value="1"/>
</dbReference>
<dbReference type="CDD" id="cd00609">
    <property type="entry name" value="AAT_like"/>
    <property type="match status" value="1"/>
</dbReference>
<comment type="caution">
    <text evidence="7">The sequence shown here is derived from an EMBL/GenBank/DDBJ whole genome shotgun (WGS) entry which is preliminary data.</text>
</comment>
<dbReference type="EMBL" id="JALKII010000002">
    <property type="protein sequence ID" value="MCK0537009.1"/>
    <property type="molecule type" value="Genomic_DNA"/>
</dbReference>
<dbReference type="InterPro" id="IPR015421">
    <property type="entry name" value="PyrdxlP-dep_Trfase_major"/>
</dbReference>
<name>A0ABT0E5C6_9GAMM</name>
<keyword evidence="7" id="KW-0808">Transferase</keyword>
<evidence type="ECO:0000256" key="3">
    <source>
        <dbReference type="ARBA" id="ARBA00023015"/>
    </source>
</evidence>
<feature type="domain" description="HTH gntR-type" evidence="6">
    <location>
        <begin position="3"/>
        <end position="71"/>
    </location>
</feature>
<dbReference type="Gene3D" id="3.40.640.10">
    <property type="entry name" value="Type I PLP-dependent aspartate aminotransferase-like (Major domain)"/>
    <property type="match status" value="1"/>
</dbReference>
<evidence type="ECO:0000259" key="6">
    <source>
        <dbReference type="PROSITE" id="PS50949"/>
    </source>
</evidence>
<keyword evidence="7" id="KW-0032">Aminotransferase</keyword>
<dbReference type="PROSITE" id="PS50949">
    <property type="entry name" value="HTH_GNTR"/>
    <property type="match status" value="1"/>
</dbReference>
<dbReference type="Gene3D" id="3.90.1150.10">
    <property type="entry name" value="Aspartate Aminotransferase, domain 1"/>
    <property type="match status" value="1"/>
</dbReference>
<dbReference type="GO" id="GO:0008483">
    <property type="term" value="F:transaminase activity"/>
    <property type="evidence" value="ECO:0007669"/>
    <property type="project" value="UniProtKB-KW"/>
</dbReference>
<dbReference type="InterPro" id="IPR015424">
    <property type="entry name" value="PyrdxlP-dep_Trfase"/>
</dbReference>
<keyword evidence="8" id="KW-1185">Reference proteome</keyword>
<evidence type="ECO:0000313" key="7">
    <source>
        <dbReference type="EMBL" id="MCK0537009.1"/>
    </source>
</evidence>
<dbReference type="SUPFAM" id="SSF53383">
    <property type="entry name" value="PLP-dependent transferases"/>
    <property type="match status" value="1"/>
</dbReference>
<dbReference type="PANTHER" id="PTHR46577:SF2">
    <property type="entry name" value="TRANSCRIPTIONAL REGULATORY PROTEIN"/>
    <property type="match status" value="1"/>
</dbReference>
<evidence type="ECO:0000256" key="4">
    <source>
        <dbReference type="ARBA" id="ARBA00023125"/>
    </source>
</evidence>
<keyword evidence="2" id="KW-0663">Pyridoxal phosphate</keyword>
<dbReference type="Proteomes" id="UP001165524">
    <property type="component" value="Unassembled WGS sequence"/>
</dbReference>
<dbReference type="InterPro" id="IPR036388">
    <property type="entry name" value="WH-like_DNA-bd_sf"/>
</dbReference>
<accession>A0ABT0E5C6</accession>
<evidence type="ECO:0000313" key="8">
    <source>
        <dbReference type="Proteomes" id="UP001165524"/>
    </source>
</evidence>
<dbReference type="SUPFAM" id="SSF46785">
    <property type="entry name" value="Winged helix' DNA-binding domain"/>
    <property type="match status" value="1"/>
</dbReference>
<keyword evidence="3" id="KW-0805">Transcription regulation</keyword>
<dbReference type="InterPro" id="IPR015422">
    <property type="entry name" value="PyrdxlP-dep_Trfase_small"/>
</dbReference>
<dbReference type="SMART" id="SM00345">
    <property type="entry name" value="HTH_GNTR"/>
    <property type="match status" value="1"/>
</dbReference>
<comment type="similarity">
    <text evidence="1">In the C-terminal section; belongs to the class-I pyridoxal-phosphate-dependent aminotransferase family.</text>
</comment>
<dbReference type="RefSeq" id="WP_246949045.1">
    <property type="nucleotide sequence ID" value="NZ_JALKII010000002.1"/>
</dbReference>
<dbReference type="InterPro" id="IPR051446">
    <property type="entry name" value="HTH_trans_reg/aminotransferase"/>
</dbReference>
<keyword evidence="4" id="KW-0238">DNA-binding</keyword>
<sequence>MAVSKPEQIARHISQQIKSGVLARGEKLPSIRNYAKLYGYAKNTVITAFEMLTASGYIEPQHGRGFFVTGGKARRNEDEALSINRAMDTIWLMRQQLIKDPKHQHPGDGFPPKDWLMDMRLDKFHRQVVRTGVTTLFRYGTRYGYEPLREQLVRRLAGYGIASTMKQIVTTHGANEALDLVIRHQVIPGEPVLVDEPGYYPLFGKLRLYGADVIGIPRLADGPDLEALEQALRKHKARFFFTQSCGHNPTGTDLSAEKAERILALAREHDMLIIENDALADFKSSSAIKLSALDQLRRTIYIGSFSKSISASLRIGFLACDPPLADSLADLKMLLHVSNSEYSERAVEVILREGNFLRHVQRLQEQAGEATEQAVKTLHALGAEVFGTPREGLYLWARFPGSPDSLALARELLAHDMMIAPGAFFYVDSHHKTPWCRYNVAEVIKPSFSDTLHTYLAAQRDG</sequence>
<dbReference type="InterPro" id="IPR000524">
    <property type="entry name" value="Tscrpt_reg_HTH_GntR"/>
</dbReference>
<dbReference type="CDD" id="cd07377">
    <property type="entry name" value="WHTH_GntR"/>
    <property type="match status" value="1"/>
</dbReference>
<dbReference type="InterPro" id="IPR036390">
    <property type="entry name" value="WH_DNA-bd_sf"/>
</dbReference>